<dbReference type="GO" id="GO:0004519">
    <property type="term" value="F:endonuclease activity"/>
    <property type="evidence" value="ECO:0007669"/>
    <property type="project" value="UniProtKB-KW"/>
</dbReference>
<dbReference type="SUPFAM" id="SSF55608">
    <property type="entry name" value="Homing endonucleases"/>
    <property type="match status" value="1"/>
</dbReference>
<keyword evidence="2" id="KW-0255">Endonuclease</keyword>
<dbReference type="Pfam" id="PF03161">
    <property type="entry name" value="LAGLIDADG_2"/>
    <property type="match status" value="1"/>
</dbReference>
<keyword evidence="3" id="KW-1185">Reference proteome</keyword>
<dbReference type="Gene3D" id="3.10.28.10">
    <property type="entry name" value="Homing endonucleases"/>
    <property type="match status" value="2"/>
</dbReference>
<dbReference type="Proteomes" id="UP000019591">
    <property type="component" value="Chromosome"/>
</dbReference>
<protein>
    <submittedName>
        <fullName evidence="2">LAGLIDADG DNA endonuclease</fullName>
    </submittedName>
</protein>
<evidence type="ECO:0000313" key="3">
    <source>
        <dbReference type="Proteomes" id="UP000019591"/>
    </source>
</evidence>
<keyword evidence="2" id="KW-0378">Hydrolase</keyword>
<evidence type="ECO:0000259" key="1">
    <source>
        <dbReference type="Pfam" id="PF03161"/>
    </source>
</evidence>
<dbReference type="KEGG" id="eac:EAL2_c03210"/>
<reference evidence="2 3" key="1">
    <citation type="journal article" date="2014" name="Genome Announc.">
        <title>Complete Genome Sequence of Amino Acid-Utilizing Eubacterium acidaminophilum al-2 (DSM 3953).</title>
        <authorList>
            <person name="Poehlein A."/>
            <person name="Andreesen J.R."/>
            <person name="Daniel R."/>
        </authorList>
    </citation>
    <scope>NUCLEOTIDE SEQUENCE [LARGE SCALE GENOMIC DNA]</scope>
    <source>
        <strain evidence="2 3">DSM 3953</strain>
    </source>
</reference>
<dbReference type="OrthoDB" id="2351986at2"/>
<gene>
    <name evidence="2" type="ORF">EAL2_c03210</name>
</gene>
<organism evidence="2 3">
    <name type="scientific">Peptoclostridium acidaminophilum DSM 3953</name>
    <dbReference type="NCBI Taxonomy" id="1286171"/>
    <lineage>
        <taxon>Bacteria</taxon>
        <taxon>Bacillati</taxon>
        <taxon>Bacillota</taxon>
        <taxon>Clostridia</taxon>
        <taxon>Peptostreptococcales</taxon>
        <taxon>Peptoclostridiaceae</taxon>
        <taxon>Peptoclostridium</taxon>
    </lineage>
</organism>
<dbReference type="STRING" id="1286171.EAL2_c03210"/>
<dbReference type="RefSeq" id="WP_025434666.1">
    <property type="nucleotide sequence ID" value="NZ_CP007452.1"/>
</dbReference>
<dbReference type="AlphaFoldDB" id="W8T1N7"/>
<feature type="domain" description="Homing endonuclease LAGLIDADG" evidence="1">
    <location>
        <begin position="6"/>
        <end position="176"/>
    </location>
</feature>
<evidence type="ECO:0000313" key="2">
    <source>
        <dbReference type="EMBL" id="AHM55624.1"/>
    </source>
</evidence>
<sequence length="278" mass="32383">MNQIERNIIVGSLLGDGSLALYGRSKNAHYREHGGDSQIEYRKWKATKLANLGFKFSTGGKYGKLSSPSSEIFTELYKLYYQDRIKTITHENIKLLDHPIGLACLYMDDGSLVINSSTSRKNGIYIFPQVLIYSLCFSKEENIILCDHIKSTFDIEFSLKNRPDGKNFILQISKRNELMRFITLVKPYVDEIDCMKYKVDVKERLIINQDRLEGKYPNKNITVASFDIEDNSYSKNDELTIQRMKKEKFTDKEIAAMLNRPYWGIVDKIRRMRKNEEL</sequence>
<accession>W8T1N7</accession>
<proteinExistence type="predicted"/>
<name>W8T1N7_PEPAC</name>
<dbReference type="InterPro" id="IPR004860">
    <property type="entry name" value="LAGLIDADG_dom"/>
</dbReference>
<dbReference type="eggNOG" id="ENOG502ZMVM">
    <property type="taxonomic scope" value="Bacteria"/>
</dbReference>
<dbReference type="PATRIC" id="fig|1286171.3.peg.261"/>
<dbReference type="HOGENOM" id="CLU_071060_0_0_9"/>
<dbReference type="EMBL" id="CP007452">
    <property type="protein sequence ID" value="AHM55624.1"/>
    <property type="molecule type" value="Genomic_DNA"/>
</dbReference>
<dbReference type="InterPro" id="IPR027434">
    <property type="entry name" value="Homing_endonucl"/>
</dbReference>
<keyword evidence="2" id="KW-0540">Nuclease</keyword>